<comment type="caution">
    <text evidence="1">The sequence shown here is derived from an EMBL/GenBank/DDBJ whole genome shotgun (WGS) entry which is preliminary data.</text>
</comment>
<dbReference type="Proteomes" id="UP000233606">
    <property type="component" value="Unassembled WGS sequence"/>
</dbReference>
<evidence type="ECO:0000313" key="2">
    <source>
        <dbReference type="Proteomes" id="UP000233606"/>
    </source>
</evidence>
<organism evidence="1 2">
    <name type="scientific">Macrococcoides caseolyticum</name>
    <dbReference type="NCBI Taxonomy" id="69966"/>
    <lineage>
        <taxon>Bacteria</taxon>
        <taxon>Bacillati</taxon>
        <taxon>Bacillota</taxon>
        <taxon>Bacilli</taxon>
        <taxon>Bacillales</taxon>
        <taxon>Staphylococcaceae</taxon>
        <taxon>Macrococcoides</taxon>
    </lineage>
</organism>
<protein>
    <submittedName>
        <fullName evidence="1">Uncharacterized protein</fullName>
    </submittedName>
</protein>
<gene>
    <name evidence="1" type="ORF">CW682_12285</name>
</gene>
<sequence>MIKHLIKIDDELFEIPLKVYNHLEQQKQRADELEKRWKKLKEHFVKEKEQSFGMLSWSRNNGVLELIERLQEDDNA</sequence>
<keyword evidence="2" id="KW-1185">Reference proteome</keyword>
<evidence type="ECO:0000313" key="1">
    <source>
        <dbReference type="EMBL" id="PKE55315.1"/>
    </source>
</evidence>
<accession>A0ACC9MPU3</accession>
<dbReference type="EMBL" id="PIWU01000034">
    <property type="protein sequence ID" value="PKE55315.1"/>
    <property type="molecule type" value="Genomic_DNA"/>
</dbReference>
<name>A0ACC9MPU3_9STAP</name>
<reference evidence="1" key="1">
    <citation type="submission" date="2017-12" db="EMBL/GenBank/DDBJ databases">
        <title>Genomics of Macrococcus caseolyticus.</title>
        <authorList>
            <person name="MacFadyen A.C."/>
            <person name="Paterson G.K."/>
        </authorList>
    </citation>
    <scope>NUCLEOTIDE SEQUENCE</scope>
    <source>
        <strain evidence="1">5459_5_49</strain>
    </source>
</reference>
<proteinExistence type="predicted"/>